<evidence type="ECO:0000313" key="3">
    <source>
        <dbReference type="Proteomes" id="UP000180175"/>
    </source>
</evidence>
<dbReference type="EMBL" id="LQXD01000132">
    <property type="protein sequence ID" value="OIJ11925.1"/>
    <property type="molecule type" value="Genomic_DNA"/>
</dbReference>
<organism evidence="1 3">
    <name type="scientific">Anaerobacillus isosaccharinicus</name>
    <dbReference type="NCBI Taxonomy" id="1532552"/>
    <lineage>
        <taxon>Bacteria</taxon>
        <taxon>Bacillati</taxon>
        <taxon>Bacillota</taxon>
        <taxon>Bacilli</taxon>
        <taxon>Bacillales</taxon>
        <taxon>Bacillaceae</taxon>
        <taxon>Anaerobacillus</taxon>
    </lineage>
</organism>
<gene>
    <name evidence="2" type="ORF">AWH56_021065</name>
    <name evidence="1" type="ORF">AWH56_15230</name>
</gene>
<evidence type="ECO:0000313" key="1">
    <source>
        <dbReference type="EMBL" id="OIJ11925.1"/>
    </source>
</evidence>
<reference evidence="2 3" key="2">
    <citation type="journal article" date="2017" name="Genome Announc.">
        <title>Draft Genome Sequences of Four Alkaliphilic Bacteria Belonging to the Anaerobacillus Genus.</title>
        <authorList>
            <person name="Bassil N.M."/>
            <person name="Lloyd J.R."/>
        </authorList>
    </citation>
    <scope>NUCLEOTIDE SEQUENCE [LARGE SCALE GENOMIC DNA]</scope>
    <source>
        <strain evidence="2 3">NB2006</strain>
    </source>
</reference>
<keyword evidence="3" id="KW-1185">Reference proteome</keyword>
<dbReference type="OrthoDB" id="2356532at2"/>
<protein>
    <submittedName>
        <fullName evidence="1">Uncharacterized protein</fullName>
    </submittedName>
</protein>
<dbReference type="AlphaFoldDB" id="A0A1S2LKC6"/>
<accession>A0A1S2LKC6</accession>
<name>A0A1S2LKC6_9BACI</name>
<reference evidence="2" key="4">
    <citation type="submission" date="2020-10" db="EMBL/GenBank/DDBJ databases">
        <authorList>
            <person name="Bassil N.M."/>
            <person name="Lloyd J.R."/>
        </authorList>
    </citation>
    <scope>NUCLEOTIDE SEQUENCE</scope>
    <source>
        <strain evidence="2">NB2006</strain>
    </source>
</reference>
<dbReference type="KEGG" id="aia:AWH56_021065"/>
<evidence type="ECO:0000313" key="2">
    <source>
        <dbReference type="EMBL" id="QOY35165.1"/>
    </source>
</evidence>
<dbReference type="Proteomes" id="UP000180175">
    <property type="component" value="Chromosome"/>
</dbReference>
<reference evidence="2 3" key="3">
    <citation type="journal article" date="2019" name="Int. J. Syst. Evol. Microbiol.">
        <title>Anaerobacillus isosaccharinicus sp. nov., an alkaliphilic bacterium which degrades isosaccharinic acid.</title>
        <authorList>
            <person name="Bassil N.M."/>
            <person name="Lloyd J.R."/>
        </authorList>
    </citation>
    <scope>NUCLEOTIDE SEQUENCE [LARGE SCALE GENOMIC DNA]</scope>
    <source>
        <strain evidence="2 3">NB2006</strain>
    </source>
</reference>
<proteinExistence type="predicted"/>
<dbReference type="RefSeq" id="WP_071317900.1">
    <property type="nucleotide sequence ID" value="NZ_CP063356.2"/>
</dbReference>
<dbReference type="EMBL" id="CP063356">
    <property type="protein sequence ID" value="QOY35165.1"/>
    <property type="molecule type" value="Genomic_DNA"/>
</dbReference>
<reference evidence="1 3" key="1">
    <citation type="submission" date="2016-10" db="EMBL/GenBank/DDBJ databases">
        <title>Draft genome sequences of four alkaliphilic bacteria belonging to the Anaerobacillus genus.</title>
        <authorList>
            <person name="Bassil N.M."/>
            <person name="Lloyd J.R."/>
        </authorList>
    </citation>
    <scope>NUCLEOTIDE SEQUENCE [LARGE SCALE GENOMIC DNA]</scope>
    <source>
        <strain evidence="1 3">NB2006</strain>
    </source>
</reference>
<sequence length="100" mass="11446">MSPTHYRIYLSIADKAIGDLYLSEGKMTVQYSGELALSEYITIHEIINHLQKIVNGEIDDSNSFLGYLPDGESVYITKNWDKWVNYIYSSMKNCKNDASI</sequence>